<keyword evidence="2" id="KW-0547">Nucleotide-binding</keyword>
<dbReference type="GO" id="GO:0016020">
    <property type="term" value="C:membrane"/>
    <property type="evidence" value="ECO:0007669"/>
    <property type="project" value="InterPro"/>
</dbReference>
<gene>
    <name evidence="5" type="ORF">SAMN04488130_1057</name>
</gene>
<keyword evidence="3 5" id="KW-0067">ATP-binding</keyword>
<dbReference type="SMART" id="SM00382">
    <property type="entry name" value="AAA"/>
    <property type="match status" value="1"/>
</dbReference>
<evidence type="ECO:0000256" key="2">
    <source>
        <dbReference type="ARBA" id="ARBA00022741"/>
    </source>
</evidence>
<keyword evidence="1" id="KW-0592">Phosphate transport</keyword>
<dbReference type="AlphaFoldDB" id="A0A1H5WQP9"/>
<dbReference type="PROSITE" id="PS50893">
    <property type="entry name" value="ABC_TRANSPORTER_2"/>
    <property type="match status" value="1"/>
</dbReference>
<dbReference type="InterPro" id="IPR003593">
    <property type="entry name" value="AAA+_ATPase"/>
</dbReference>
<evidence type="ECO:0000256" key="1">
    <source>
        <dbReference type="ARBA" id="ARBA00022592"/>
    </source>
</evidence>
<reference evidence="6" key="1">
    <citation type="submission" date="2016-10" db="EMBL/GenBank/DDBJ databases">
        <authorList>
            <person name="Varghese N."/>
            <person name="Submissions S."/>
        </authorList>
    </citation>
    <scope>NUCLEOTIDE SEQUENCE [LARGE SCALE GENOMIC DNA]</scope>
    <source>
        <strain evidence="6">CGMCC 1.9230</strain>
    </source>
</reference>
<dbReference type="InterPro" id="IPR027417">
    <property type="entry name" value="P-loop_NTPase"/>
</dbReference>
<dbReference type="InterPro" id="IPR003439">
    <property type="entry name" value="ABC_transporter-like_ATP-bd"/>
</dbReference>
<accession>A0A1H5WQP9</accession>
<protein>
    <submittedName>
        <fullName evidence="5">Phosphate transport system ATP-binding protein</fullName>
    </submittedName>
</protein>
<evidence type="ECO:0000313" key="5">
    <source>
        <dbReference type="EMBL" id="SEG01764.1"/>
    </source>
</evidence>
<sequence>MIIQPHISIQNLNVHIGENHILKNINLDIPDKKVTSLIGPSGCGKTTLLKTMNRLLDRQTDVRVEGKVLVDGENIYDPKVEVTHIRKKMGLLSQRPFPLPMNIYDNIAYGQRIHGNNNKKDLDEIVEKHLRGVNLWDEVKDRLKSPATRLSIGQQQRLCLARGLAIEPEIILGDEPTSALDPISTQHIEELFLQLKEKYTIVLVTHILRQARRVSDYIGFVYMGEIIEFGPTEEILLNPKEKLTRDYVKGFLS</sequence>
<dbReference type="OrthoDB" id="9782239at2"/>
<dbReference type="GO" id="GO:0005315">
    <property type="term" value="F:phosphate transmembrane transporter activity"/>
    <property type="evidence" value="ECO:0007669"/>
    <property type="project" value="InterPro"/>
</dbReference>
<evidence type="ECO:0000256" key="3">
    <source>
        <dbReference type="ARBA" id="ARBA00022840"/>
    </source>
</evidence>
<dbReference type="GO" id="GO:0016887">
    <property type="term" value="F:ATP hydrolysis activity"/>
    <property type="evidence" value="ECO:0007669"/>
    <property type="project" value="InterPro"/>
</dbReference>
<keyword evidence="6" id="KW-1185">Reference proteome</keyword>
<dbReference type="Pfam" id="PF00005">
    <property type="entry name" value="ABC_tran"/>
    <property type="match status" value="1"/>
</dbReference>
<keyword evidence="1" id="KW-0813">Transport</keyword>
<organism evidence="5 6">
    <name type="scientific">Flavobacterium urumqiense</name>
    <dbReference type="NCBI Taxonomy" id="935224"/>
    <lineage>
        <taxon>Bacteria</taxon>
        <taxon>Pseudomonadati</taxon>
        <taxon>Bacteroidota</taxon>
        <taxon>Flavobacteriia</taxon>
        <taxon>Flavobacteriales</taxon>
        <taxon>Flavobacteriaceae</taxon>
        <taxon>Flavobacterium</taxon>
    </lineage>
</organism>
<evidence type="ECO:0000259" key="4">
    <source>
        <dbReference type="PROSITE" id="PS50893"/>
    </source>
</evidence>
<dbReference type="GO" id="GO:0005524">
    <property type="term" value="F:ATP binding"/>
    <property type="evidence" value="ECO:0007669"/>
    <property type="project" value="UniProtKB-KW"/>
</dbReference>
<dbReference type="Proteomes" id="UP000236737">
    <property type="component" value="Unassembled WGS sequence"/>
</dbReference>
<dbReference type="NCBIfam" id="TIGR00972">
    <property type="entry name" value="3a0107s01c2"/>
    <property type="match status" value="1"/>
</dbReference>
<dbReference type="CDD" id="cd03260">
    <property type="entry name" value="ABC_PstB_phosphate_transporter"/>
    <property type="match status" value="1"/>
</dbReference>
<dbReference type="PANTHER" id="PTHR43423:SF1">
    <property type="entry name" value="ABC TRANSPORTER I FAMILY MEMBER 17"/>
    <property type="match status" value="1"/>
</dbReference>
<feature type="domain" description="ABC transporter" evidence="4">
    <location>
        <begin position="7"/>
        <end position="248"/>
    </location>
</feature>
<dbReference type="InterPro" id="IPR005670">
    <property type="entry name" value="PstB-like"/>
</dbReference>
<name>A0A1H5WQP9_9FLAO</name>
<dbReference type="PANTHER" id="PTHR43423">
    <property type="entry name" value="ABC TRANSPORTER I FAMILY MEMBER 17"/>
    <property type="match status" value="1"/>
</dbReference>
<evidence type="ECO:0000313" key="6">
    <source>
        <dbReference type="Proteomes" id="UP000236737"/>
    </source>
</evidence>
<proteinExistence type="predicted"/>
<dbReference type="EMBL" id="FNVP01000005">
    <property type="protein sequence ID" value="SEG01764.1"/>
    <property type="molecule type" value="Genomic_DNA"/>
</dbReference>
<dbReference type="SUPFAM" id="SSF52540">
    <property type="entry name" value="P-loop containing nucleoside triphosphate hydrolases"/>
    <property type="match status" value="1"/>
</dbReference>
<dbReference type="Gene3D" id="3.40.50.300">
    <property type="entry name" value="P-loop containing nucleotide triphosphate hydrolases"/>
    <property type="match status" value="1"/>
</dbReference>
<dbReference type="RefSeq" id="WP_103999586.1">
    <property type="nucleotide sequence ID" value="NZ_FNVP01000005.1"/>
</dbReference>
<dbReference type="GO" id="GO:0035435">
    <property type="term" value="P:phosphate ion transmembrane transport"/>
    <property type="evidence" value="ECO:0007669"/>
    <property type="project" value="InterPro"/>
</dbReference>